<name>A0ABS5IXH8_9BACT</name>
<reference evidence="2 3" key="1">
    <citation type="submission" date="2021-04" db="EMBL/GenBank/DDBJ databases">
        <title>Chitinophaga sp. nov., isolated from the rhizosphere soil.</title>
        <authorList>
            <person name="He S."/>
        </authorList>
    </citation>
    <scope>NUCLEOTIDE SEQUENCE [LARGE SCALE GENOMIC DNA]</scope>
    <source>
        <strain evidence="2 3">2R12</strain>
    </source>
</reference>
<evidence type="ECO:0000313" key="2">
    <source>
        <dbReference type="EMBL" id="MBS0027668.1"/>
    </source>
</evidence>
<dbReference type="PANTHER" id="PTHR35149">
    <property type="entry name" value="SLL5132 PROTEIN"/>
    <property type="match status" value="1"/>
</dbReference>
<gene>
    <name evidence="2" type="ORF">KE626_10145</name>
</gene>
<evidence type="ECO:0000259" key="1">
    <source>
        <dbReference type="Pfam" id="PF03235"/>
    </source>
</evidence>
<dbReference type="Pfam" id="PF03235">
    <property type="entry name" value="GmrSD_N"/>
    <property type="match status" value="1"/>
</dbReference>
<dbReference type="PANTHER" id="PTHR35149:SF1">
    <property type="entry name" value="DUF5655 DOMAIN-CONTAINING PROTEIN"/>
    <property type="match status" value="1"/>
</dbReference>
<feature type="domain" description="GmrSD restriction endonucleases N-terminal" evidence="1">
    <location>
        <begin position="12"/>
        <end position="205"/>
    </location>
</feature>
<dbReference type="EMBL" id="JAGTXB010000004">
    <property type="protein sequence ID" value="MBS0027668.1"/>
    <property type="molecule type" value="Genomic_DNA"/>
</dbReference>
<organism evidence="2 3">
    <name type="scientific">Chitinophaga hostae</name>
    <dbReference type="NCBI Taxonomy" id="2831022"/>
    <lineage>
        <taxon>Bacteria</taxon>
        <taxon>Pseudomonadati</taxon>
        <taxon>Bacteroidota</taxon>
        <taxon>Chitinophagia</taxon>
        <taxon>Chitinophagales</taxon>
        <taxon>Chitinophagaceae</taxon>
        <taxon>Chitinophaga</taxon>
    </lineage>
</organism>
<comment type="caution">
    <text evidence="2">The sequence shown here is derived from an EMBL/GenBank/DDBJ whole genome shotgun (WGS) entry which is preliminary data.</text>
</comment>
<proteinExistence type="predicted"/>
<accession>A0ABS5IXH8</accession>
<keyword evidence="3" id="KW-1185">Reference proteome</keyword>
<dbReference type="Proteomes" id="UP000676386">
    <property type="component" value="Unassembled WGS sequence"/>
</dbReference>
<dbReference type="InterPro" id="IPR004919">
    <property type="entry name" value="GmrSD_N"/>
</dbReference>
<evidence type="ECO:0000313" key="3">
    <source>
        <dbReference type="Proteomes" id="UP000676386"/>
    </source>
</evidence>
<dbReference type="CDD" id="cd16387">
    <property type="entry name" value="ParB_N_Srx"/>
    <property type="match status" value="1"/>
</dbReference>
<protein>
    <submittedName>
        <fullName evidence="2">DUF262 domain-containing protein</fullName>
    </submittedName>
</protein>
<sequence length="632" mass="74522">MENILKIMPVGNLLKQDNGEAVYRFFIPNYQRGYRWDKDQVEDLLDDFFEFINKQNNNREKYCLQPIVVKQLPDGRYEVLDGQQRLTTIFTLLSRLKESNSEIDMFSLTYETRPDSEEFLRNLSPIINDKNPDYYYISHAYVTISDWLKKKKNEMPHIGGSLFNTIAGSVEFIWYEIKKDIDAIDVFTRINIGKIPLTNAELVKAVCLSKHNLIPRNTDGDKPQQDLSKIILLRQNIIALEWDRMEKILQDPKVWGFVYGGDAEYETRIDYLLDLCAEKKASDRNKYHSFKYFYEQVKNCRTSQTTNYSGQSQYPMEQEWNRLRDIFDILLEWYQEKKFNHLVGFLIKRKYPVLLLIKFFKENNRKEFREYLKGAIKKTINCDDISSLRYGNHSEKIMSILLLHNVTNSLLVSDNNINFPFEKLDGKIWSLEHIFAQNSDELKEKDYESWLYDHLQFFENDAGEEAASIVDQIKTLLDASDKKIDRSKFEGCFKNISDYIQRIIQDINRHSLSVNTVNETLEMNGQAVPDINWINDDDSIANLALLDLNMNSSLKNALFDIKRRLILQKDKDGLFVPGETKKVFLKYYTAHPNHLAYWTFEDRKAYVDSIRQSLNYYNLDSNEQHNSLGYTK</sequence>
<dbReference type="RefSeq" id="WP_211972773.1">
    <property type="nucleotide sequence ID" value="NZ_CBFHAM010000019.1"/>
</dbReference>